<accession>A0A0F9LK49</accession>
<dbReference type="AlphaFoldDB" id="A0A0F9LK49"/>
<gene>
    <name evidence="1" type="ORF">LCGC14_1499430</name>
</gene>
<name>A0A0F9LK49_9ZZZZ</name>
<organism evidence="1">
    <name type="scientific">marine sediment metagenome</name>
    <dbReference type="NCBI Taxonomy" id="412755"/>
    <lineage>
        <taxon>unclassified sequences</taxon>
        <taxon>metagenomes</taxon>
        <taxon>ecological metagenomes</taxon>
    </lineage>
</organism>
<sequence length="73" mass="8563">MTNNCIHIKPVFGMRGKRHFDKSVHCEDCKSILDYEIGSIAWECKENDLCPECSASRSVKRIFDKLKREREDD</sequence>
<proteinExistence type="predicted"/>
<comment type="caution">
    <text evidence="1">The sequence shown here is derived from an EMBL/GenBank/DDBJ whole genome shotgun (WGS) entry which is preliminary data.</text>
</comment>
<dbReference type="EMBL" id="LAZR01010865">
    <property type="protein sequence ID" value="KKM64625.1"/>
    <property type="molecule type" value="Genomic_DNA"/>
</dbReference>
<evidence type="ECO:0000313" key="1">
    <source>
        <dbReference type="EMBL" id="KKM64625.1"/>
    </source>
</evidence>
<reference evidence="1" key="1">
    <citation type="journal article" date="2015" name="Nature">
        <title>Complex archaea that bridge the gap between prokaryotes and eukaryotes.</title>
        <authorList>
            <person name="Spang A."/>
            <person name="Saw J.H."/>
            <person name="Jorgensen S.L."/>
            <person name="Zaremba-Niedzwiedzka K."/>
            <person name="Martijn J."/>
            <person name="Lind A.E."/>
            <person name="van Eijk R."/>
            <person name="Schleper C."/>
            <person name="Guy L."/>
            <person name="Ettema T.J."/>
        </authorList>
    </citation>
    <scope>NUCLEOTIDE SEQUENCE</scope>
</reference>
<protein>
    <submittedName>
        <fullName evidence="1">Uncharacterized protein</fullName>
    </submittedName>
</protein>